<keyword evidence="2" id="KW-0472">Membrane</keyword>
<organism evidence="3 4">
    <name type="scientific">Taeniopygia guttata</name>
    <name type="common">Zebra finch</name>
    <name type="synonym">Poephila guttata</name>
    <dbReference type="NCBI Taxonomy" id="59729"/>
    <lineage>
        <taxon>Eukaryota</taxon>
        <taxon>Metazoa</taxon>
        <taxon>Chordata</taxon>
        <taxon>Craniata</taxon>
        <taxon>Vertebrata</taxon>
        <taxon>Euteleostomi</taxon>
        <taxon>Archelosauria</taxon>
        <taxon>Archosauria</taxon>
        <taxon>Dinosauria</taxon>
        <taxon>Saurischia</taxon>
        <taxon>Theropoda</taxon>
        <taxon>Coelurosauria</taxon>
        <taxon>Aves</taxon>
        <taxon>Neognathae</taxon>
        <taxon>Neoaves</taxon>
        <taxon>Telluraves</taxon>
        <taxon>Australaves</taxon>
        <taxon>Passeriformes</taxon>
        <taxon>Passeroidea</taxon>
        <taxon>Estrildidae</taxon>
        <taxon>Estrildinae</taxon>
        <taxon>Taeniopygia</taxon>
    </lineage>
</organism>
<reference evidence="3" key="2">
    <citation type="submission" date="2025-08" db="UniProtKB">
        <authorList>
            <consortium name="Ensembl"/>
        </authorList>
    </citation>
    <scope>IDENTIFICATION</scope>
</reference>
<name>A0A674H7K7_TAEGU</name>
<accession>A0A674H7K7</accession>
<proteinExistence type="predicted"/>
<keyword evidence="2" id="KW-0812">Transmembrane</keyword>
<evidence type="ECO:0000313" key="3">
    <source>
        <dbReference type="Ensembl" id="ENSTGUP00000030827.1"/>
    </source>
</evidence>
<reference evidence="3" key="3">
    <citation type="submission" date="2025-09" db="UniProtKB">
        <authorList>
            <consortium name="Ensembl"/>
        </authorList>
    </citation>
    <scope>IDENTIFICATION</scope>
</reference>
<sequence length="64" mass="7607">MFFFHTSPGTGGRTRPTRSNRTDRLLFPSVRISPGREQQPSYWLDLWLFILFDLALFLFIYLLP</sequence>
<evidence type="ECO:0000256" key="2">
    <source>
        <dbReference type="SAM" id="Phobius"/>
    </source>
</evidence>
<keyword evidence="4" id="KW-1185">Reference proteome</keyword>
<evidence type="ECO:0000313" key="4">
    <source>
        <dbReference type="Proteomes" id="UP000007754"/>
    </source>
</evidence>
<dbReference type="InParanoid" id="A0A674H7K7"/>
<dbReference type="Pfam" id="PF17696">
    <property type="entry name" value="ALN"/>
    <property type="match status" value="1"/>
</dbReference>
<feature type="region of interest" description="Disordered" evidence="1">
    <location>
        <begin position="1"/>
        <end position="20"/>
    </location>
</feature>
<protein>
    <submittedName>
        <fullName evidence="3">Uncharacterized protein</fullName>
    </submittedName>
</protein>
<dbReference type="InterPro" id="IPR038780">
    <property type="entry name" value="ALN"/>
</dbReference>
<evidence type="ECO:0000256" key="1">
    <source>
        <dbReference type="SAM" id="MobiDB-lite"/>
    </source>
</evidence>
<dbReference type="AlphaFoldDB" id="A0A674H7K7"/>
<dbReference type="Proteomes" id="UP000007754">
    <property type="component" value="Chromosome 4"/>
</dbReference>
<keyword evidence="2" id="KW-1133">Transmembrane helix</keyword>
<feature type="transmembrane region" description="Helical" evidence="2">
    <location>
        <begin position="46"/>
        <end position="63"/>
    </location>
</feature>
<dbReference type="Ensembl" id="ENSTGUT00000033659.1">
    <property type="protein sequence ID" value="ENSTGUP00000030827.1"/>
    <property type="gene ID" value="ENSTGUG00000029163.1"/>
</dbReference>
<reference evidence="3 4" key="1">
    <citation type="journal article" date="2010" name="Nature">
        <title>The genome of a songbird.</title>
        <authorList>
            <person name="Warren W.C."/>
            <person name="Clayton D.F."/>
            <person name="Ellegren H."/>
            <person name="Arnold A.P."/>
            <person name="Hillier L.W."/>
            <person name="Kunstner A."/>
            <person name="Searle S."/>
            <person name="White S."/>
            <person name="Vilella A.J."/>
            <person name="Fairley S."/>
            <person name="Heger A."/>
            <person name="Kong L."/>
            <person name="Ponting C.P."/>
            <person name="Jarvis E.D."/>
            <person name="Mello C.V."/>
            <person name="Minx P."/>
            <person name="Lovell P."/>
            <person name="Velho T.A."/>
            <person name="Ferris M."/>
            <person name="Balakrishnan C.N."/>
            <person name="Sinha S."/>
            <person name="Blatti C."/>
            <person name="London S.E."/>
            <person name="Li Y."/>
            <person name="Lin Y.C."/>
            <person name="George J."/>
            <person name="Sweedler J."/>
            <person name="Southey B."/>
            <person name="Gunaratne P."/>
            <person name="Watson M."/>
            <person name="Nam K."/>
            <person name="Backstrom N."/>
            <person name="Smeds L."/>
            <person name="Nabholz B."/>
            <person name="Itoh Y."/>
            <person name="Whitney O."/>
            <person name="Pfenning A.R."/>
            <person name="Howard J."/>
            <person name="Volker M."/>
            <person name="Skinner B.M."/>
            <person name="Griffin D.K."/>
            <person name="Ye L."/>
            <person name="McLaren W.M."/>
            <person name="Flicek P."/>
            <person name="Quesada V."/>
            <person name="Velasco G."/>
            <person name="Lopez-Otin C."/>
            <person name="Puente X.S."/>
            <person name="Olender T."/>
            <person name="Lancet D."/>
            <person name="Smit A.F."/>
            <person name="Hubley R."/>
            <person name="Konkel M.K."/>
            <person name="Walker J.A."/>
            <person name="Batzer M.A."/>
            <person name="Gu W."/>
            <person name="Pollock D.D."/>
            <person name="Chen L."/>
            <person name="Cheng Z."/>
            <person name="Eichler E.E."/>
            <person name="Stapley J."/>
            <person name="Slate J."/>
            <person name="Ekblom R."/>
            <person name="Birkhead T."/>
            <person name="Burke T."/>
            <person name="Burt D."/>
            <person name="Scharff C."/>
            <person name="Adam I."/>
            <person name="Richard H."/>
            <person name="Sultan M."/>
            <person name="Soldatov A."/>
            <person name="Lehrach H."/>
            <person name="Edwards S.V."/>
            <person name="Yang S.P."/>
            <person name="Li X."/>
            <person name="Graves T."/>
            <person name="Fulton L."/>
            <person name="Nelson J."/>
            <person name="Chinwalla A."/>
            <person name="Hou S."/>
            <person name="Mardis E.R."/>
            <person name="Wilson R.K."/>
        </authorList>
    </citation>
    <scope>NUCLEOTIDE SEQUENCE [LARGE SCALE GENOMIC DNA]</scope>
</reference>